<evidence type="ECO:0000313" key="2">
    <source>
        <dbReference type="Proteomes" id="UP000631694"/>
    </source>
</evidence>
<evidence type="ECO:0000313" key="1">
    <source>
        <dbReference type="EMBL" id="MBH0236609.1"/>
    </source>
</evidence>
<proteinExistence type="predicted"/>
<reference evidence="1" key="1">
    <citation type="submission" date="2020-12" db="EMBL/GenBank/DDBJ databases">
        <title>Methylobrevis albus sp. nov., isolated from fresh water lack sediment.</title>
        <authorList>
            <person name="Zou Q."/>
        </authorList>
    </citation>
    <scope>NUCLEOTIDE SEQUENCE</scope>
    <source>
        <strain evidence="1">L22</strain>
    </source>
</reference>
<comment type="caution">
    <text evidence="1">The sequence shown here is derived from an EMBL/GenBank/DDBJ whole genome shotgun (WGS) entry which is preliminary data.</text>
</comment>
<dbReference type="EMBL" id="JADZLT010000039">
    <property type="protein sequence ID" value="MBH0236609.1"/>
    <property type="molecule type" value="Genomic_DNA"/>
</dbReference>
<name>A0A931HZK5_9HYPH</name>
<dbReference type="CDD" id="cd19958">
    <property type="entry name" value="pyocin_knob"/>
    <property type="match status" value="1"/>
</dbReference>
<gene>
    <name evidence="1" type="ORF">I5731_02125</name>
</gene>
<accession>A0A931HZK5</accession>
<dbReference type="RefSeq" id="WP_197309706.1">
    <property type="nucleotide sequence ID" value="NZ_JADZLT010000039.1"/>
</dbReference>
<protein>
    <submittedName>
        <fullName evidence="1">Uncharacterized protein</fullName>
    </submittedName>
</protein>
<organism evidence="1 2">
    <name type="scientific">Methylobrevis albus</name>
    <dbReference type="NCBI Taxonomy" id="2793297"/>
    <lineage>
        <taxon>Bacteria</taxon>
        <taxon>Pseudomonadati</taxon>
        <taxon>Pseudomonadota</taxon>
        <taxon>Alphaproteobacteria</taxon>
        <taxon>Hyphomicrobiales</taxon>
        <taxon>Pleomorphomonadaceae</taxon>
        <taxon>Methylobrevis</taxon>
    </lineage>
</organism>
<keyword evidence="2" id="KW-1185">Reference proteome</keyword>
<dbReference type="AlphaFoldDB" id="A0A931HZK5"/>
<sequence>MKIFGSRRDLISSTIDATEDVISLVEHGVRLDFRRDAAATHPAVTSNDGTVNWSPIGTWEAAHFGILPGTDCAAAFEQATLACRAAGQRLHLRGAAAPYLVSDTVVTHVPLVGDGAGDGDGVGTVIQTTGAGTARRWHDFGGAADEDFSVPLLVAARAGITVSGIRLATGVDGPAWSHAVLFPGVRASGASLIATAGFTRAAVLFDLTWSADNTALTALHPAIRSDGGCAACFTDHCDLAGESFGLGILGTRREPDDVEPADWVWGPGGAAGFADHGSRLSGLAISAAAKTEARAVQDLEFFGTAVCAGGRPDMASFGSVDTVMFFGGTWDADEGNTARIGFASGLCRNIVFSKVRASRNTIWVDGVDTGATLTAGEHRQPFLDVESKDGNRWIRGSLAITPTRISPTVTGGAALGTSAKPFSVVNAQALRSRGENLVVQTDGGTIDFRVGDAIDRVSLGKDELRLFATEDEVGWSVTPGAIVPRADTGTSLGTPTANLALVGARRIVSADALSLESASDEVTAPTPARADSSERVATTRFVHEAIEPFATRAAAAAAWIPDDQRLLWFIDDGRVFCCVRAEADTEIETRDGAAWALAPLQVGGALGAAVVTSSIDTEGGRLWRSAPNGMFGWGVTAAPVSLTELDNLGLATGVYRVTTDYNGAGALPAALAGQGCIVEVHRYNAATISQTVYRQAAALAGGTWRRFHISGDWQPWKQITTAGVIGAVGVAAGSPSGDLFELVAGENGAAERRASGWMTCERPDLATPEVATPFGGLFCSADIVWTFPSEFEAGALPVVTVTAPHPSVIGSSIVALSETTVTFRLVAALPVTEPVTIRCKADGRWATLS</sequence>
<dbReference type="Proteomes" id="UP000631694">
    <property type="component" value="Unassembled WGS sequence"/>
</dbReference>